<keyword evidence="2" id="KW-0378">Hydrolase</keyword>
<dbReference type="GO" id="GO:0016787">
    <property type="term" value="F:hydrolase activity"/>
    <property type="evidence" value="ECO:0007669"/>
    <property type="project" value="UniProtKB-KW"/>
</dbReference>
<proteinExistence type="inferred from homology"/>
<dbReference type="InterPro" id="IPR004843">
    <property type="entry name" value="Calcineurin-like_PHP"/>
</dbReference>
<name>A0A174U3G8_9FIRM</name>
<keyword evidence="2" id="KW-0547">Nucleotide-binding</keyword>
<dbReference type="Gene3D" id="3.60.21.10">
    <property type="match status" value="1"/>
</dbReference>
<evidence type="ECO:0000256" key="2">
    <source>
        <dbReference type="RuleBase" id="RU362119"/>
    </source>
</evidence>
<protein>
    <submittedName>
        <fullName evidence="5">Trifunctional nucleotide phosphoesterase protein YfkN</fullName>
    </submittedName>
</protein>
<evidence type="ECO:0000313" key="5">
    <source>
        <dbReference type="EMBL" id="CUQ15856.1"/>
    </source>
</evidence>
<comment type="similarity">
    <text evidence="2">Belongs to the 5'-nucleotidase family.</text>
</comment>
<dbReference type="InterPro" id="IPR029052">
    <property type="entry name" value="Metallo-depent_PP-like"/>
</dbReference>
<gene>
    <name evidence="5" type="primary">yfkN_3</name>
    <name evidence="5" type="ORF">ERS852551_03360</name>
</gene>
<dbReference type="Pfam" id="PF02872">
    <property type="entry name" value="5_nucleotid_C"/>
    <property type="match status" value="1"/>
</dbReference>
<dbReference type="EMBL" id="CZBE01000031">
    <property type="protein sequence ID" value="CUQ15856.1"/>
    <property type="molecule type" value="Genomic_DNA"/>
</dbReference>
<dbReference type="PRINTS" id="PR01607">
    <property type="entry name" value="APYRASEFAMLY"/>
</dbReference>
<evidence type="ECO:0000259" key="3">
    <source>
        <dbReference type="Pfam" id="PF00149"/>
    </source>
</evidence>
<dbReference type="RefSeq" id="WP_024730129.1">
    <property type="nucleotide sequence ID" value="NZ_CABIWA010000025.1"/>
</dbReference>
<organism evidence="5 6">
    <name type="scientific">Anaerotruncus colihominis</name>
    <dbReference type="NCBI Taxonomy" id="169435"/>
    <lineage>
        <taxon>Bacteria</taxon>
        <taxon>Bacillati</taxon>
        <taxon>Bacillota</taxon>
        <taxon>Clostridia</taxon>
        <taxon>Eubacteriales</taxon>
        <taxon>Oscillospiraceae</taxon>
        <taxon>Anaerotruncus</taxon>
    </lineage>
</organism>
<dbReference type="PANTHER" id="PTHR11575">
    <property type="entry name" value="5'-NUCLEOTIDASE-RELATED"/>
    <property type="match status" value="1"/>
</dbReference>
<feature type="domain" description="5'-Nucleotidase C-terminal" evidence="4">
    <location>
        <begin position="318"/>
        <end position="467"/>
    </location>
</feature>
<evidence type="ECO:0000259" key="4">
    <source>
        <dbReference type="Pfam" id="PF02872"/>
    </source>
</evidence>
<dbReference type="GeneID" id="72464994"/>
<dbReference type="Proteomes" id="UP000095765">
    <property type="component" value="Unassembled WGS sequence"/>
</dbReference>
<dbReference type="InterPro" id="IPR036907">
    <property type="entry name" value="5'-Nucleotdase_C_sf"/>
</dbReference>
<keyword evidence="1" id="KW-0732">Signal</keyword>
<dbReference type="GO" id="GO:0009166">
    <property type="term" value="P:nucleotide catabolic process"/>
    <property type="evidence" value="ECO:0007669"/>
    <property type="project" value="InterPro"/>
</dbReference>
<dbReference type="SUPFAM" id="SSF56300">
    <property type="entry name" value="Metallo-dependent phosphatases"/>
    <property type="match status" value="1"/>
</dbReference>
<reference evidence="5 6" key="1">
    <citation type="submission" date="2015-09" db="EMBL/GenBank/DDBJ databases">
        <authorList>
            <consortium name="Pathogen Informatics"/>
        </authorList>
    </citation>
    <scope>NUCLEOTIDE SEQUENCE [LARGE SCALE GENOMIC DNA]</scope>
    <source>
        <strain evidence="5 6">2789STDY5834939</strain>
    </source>
</reference>
<dbReference type="GO" id="GO:0030288">
    <property type="term" value="C:outer membrane-bounded periplasmic space"/>
    <property type="evidence" value="ECO:0007669"/>
    <property type="project" value="TreeGrafter"/>
</dbReference>
<dbReference type="OrthoDB" id="9800780at2"/>
<dbReference type="AlphaFoldDB" id="A0A174U3G8"/>
<dbReference type="InterPro" id="IPR008334">
    <property type="entry name" value="5'-Nucleotdase_C"/>
</dbReference>
<dbReference type="GO" id="GO:0000166">
    <property type="term" value="F:nucleotide binding"/>
    <property type="evidence" value="ECO:0007669"/>
    <property type="project" value="UniProtKB-KW"/>
</dbReference>
<dbReference type="Pfam" id="PF00149">
    <property type="entry name" value="Metallophos"/>
    <property type="match status" value="1"/>
</dbReference>
<evidence type="ECO:0000313" key="6">
    <source>
        <dbReference type="Proteomes" id="UP000095765"/>
    </source>
</evidence>
<sequence>MLQTFTICFTSDTHGHIFPVNYAANHYEDSGLLNLAAQIQKDENTLVLDGGDSLQGTPLTQYYLEHREHWPIHPAAAAFNAVGVDYFTLGNHDFNFGYDVLREYLNAMDGVCLCANVEDLDGGLPLQKDAVHTLANGLRVGVTGVVTDFVNVWEQPQNLERVRVTDAFQAARTALARLKGICDVCVCIYHGGFEEELESGRLLSDSGENIACKIARELDFDLLLTGHQHMAVEQTVIAGTFAVQPPANASRYARITGHFDEPTVHFSSRLLPVGNRHSEHPFQSLLPLEESVQRWLDLPIGTLIQPIAPEEKLSAALYGSQVASLFNQVQLEATGADLSCTSLGNDPVGLVTPVTMRGVTAAYLFANTLVVLEVTAPVIKAALERCAAYFTLEDGRPRVSDEFLMPKIEHYNYDFYAGISYAFDLRRPIGDRVVHLTRLDGSPLGDRPLRLCTSNYRATGTGGYEILRACPVLWRGSVEMPDLVARYLRAHSPVPSFQNSKLEVLW</sequence>
<accession>A0A174U3G8</accession>
<dbReference type="InterPro" id="IPR006179">
    <property type="entry name" value="5_nucleotidase/apyrase"/>
</dbReference>
<dbReference type="Gene3D" id="3.90.780.10">
    <property type="entry name" value="5'-Nucleotidase, C-terminal domain"/>
    <property type="match status" value="1"/>
</dbReference>
<evidence type="ECO:0000256" key="1">
    <source>
        <dbReference type="ARBA" id="ARBA00022729"/>
    </source>
</evidence>
<dbReference type="SUPFAM" id="SSF55816">
    <property type="entry name" value="5'-nucleotidase (syn. UDP-sugar hydrolase), C-terminal domain"/>
    <property type="match status" value="1"/>
</dbReference>
<dbReference type="PANTHER" id="PTHR11575:SF6">
    <property type="entry name" value="2',3'-CYCLIC-NUCLEOTIDE 2'-PHOSPHODIESTERASE_3'-NUCLEOTIDASE"/>
    <property type="match status" value="1"/>
</dbReference>
<feature type="domain" description="Calcineurin-like phosphoesterase" evidence="3">
    <location>
        <begin position="6"/>
        <end position="230"/>
    </location>
</feature>